<dbReference type="Pfam" id="PF09369">
    <property type="entry name" value="MZB"/>
    <property type="match status" value="1"/>
</dbReference>
<organism evidence="5 6">
    <name type="scientific">Desulfolithobacter dissulfuricans</name>
    <dbReference type="NCBI Taxonomy" id="2795293"/>
    <lineage>
        <taxon>Bacteria</taxon>
        <taxon>Pseudomonadati</taxon>
        <taxon>Thermodesulfobacteriota</taxon>
        <taxon>Desulfobulbia</taxon>
        <taxon>Desulfobulbales</taxon>
        <taxon>Desulfobulbaceae</taxon>
        <taxon>Desulfolithobacter</taxon>
    </lineage>
</organism>
<gene>
    <name evidence="5" type="ORF">GF1_17070</name>
</gene>
<keyword evidence="5" id="KW-0378">Hydrolase</keyword>
<evidence type="ECO:0000259" key="4">
    <source>
        <dbReference type="PROSITE" id="PS51194"/>
    </source>
</evidence>
<dbReference type="InterPro" id="IPR001650">
    <property type="entry name" value="Helicase_C-like"/>
</dbReference>
<sequence length="2086" mass="235872">MSLPFFSELFPVLAERSKQAAISRLGFANVPLRRHLNDLFSRPYGVRGTFLADPAFEAVFGWKTAEISMEQLANRERLLHPELVAAMDRPPKELAGEYRFSKELRPYTHQVESWRLLAEKPPKSLVVTSGTGSGKTECFMVPILDHLVRLGEKKQGQLVGVRALFLYPLNALINSQRERLRAWTHTFGQDIRFCLYNGNTPEELPAREHKDFPSEVLDRKRLRASPPPMLVTNPTMLEYMLVRTVDAPILEQSQGKLEWVVLDEAHTYVGSQAAEAALLIRRVLLAFGVKAEQVHFIATSATIGDPEGKAGQDLRNFLAEVAGVRIDQVQLVAGQRQVPELPKKKKGKPSVSLEDLEAMDGGQEVSNQRYRALTCNTTARAIRSLFTHDPLGIHVIRLSAVCQQLFPKEQTFSREQQLLSLRWLDVLTGTRKQKKKGGIAESFLPLRVHLFHQTVGGLWACADPDCPQKEGTRLNDPHWPYGDVYLEPRKHCSCGSPVFEIVRCNDCGKVYLLAEDNNGSLTQLQPPAVLDEFELDVETGDEDDETIEATAVFNYRVLIVNHPLSQVGPLDIDKKTRSITEAGDNTLRLLAHEDGGEGLLCPACEQQDRPGGRPLFQMSRLGAPFLLSTILPTLLEFAPDGKKPADHPWRGRRLLTFNDSRQGTARMAIKLQQEAERGHIRSLIYHHTLQFAASGGGKQAAQLAADIAELEKANMSSLADMIARKKKELQRLQRPTPIPFTELANLLTGEGRDFDRMVAQYREFAPAVFTGDSGRHELARMFLVREFGRRPKRLNSLETMGMVAVCYPALDSIETVPELVKQAAAFDESEWQNFLKLCLDFFVRSGGSLDIIPAWRQWMGLPFRQSWLVQPDEQDAGSNQRRWPRARRSGMRSMLVRLLAYVMHTDIQTAEGEDRVDAVLQEAWQLLTEKRILKLTADGFVLPLEQLAFLPIHRAWICPVTRRLLDTTLKGVTPYLPEKKPTDDTASCKAVEMPVYDKAFGGVTDAVERIKRGRKWLQQQPEIAELRERGIWSVLHDRVIEMFPYFRVAEHSAQQEAKVLEHFERKFKTGDINLLSCSTTMEMGIDIGGISQVSMNNVPPHPANYLQRAGRAGRRKEARSLALTLCKANPLDQAVFANTLWAFETPLAAPSVSLDSPVIVQRHVNSFLLTRFLAEKLAGLGVDQIKFDCGFFFLGDEPWAEQYCAWCNDFSPEKSPELAEGLNRLVRYSILENKPLAKHTAVAAEKMTEIMERWRLEWQHLENERLEFIRVAGEKSPASRAVTYRLSRLTQEYLLRELATRGYLPAYGFPAHIASFDNLTVDRFRARMARRENGGKNRRDDNRFQRRDLASRDLATALREYAPGAEVVMNGLVYRSAGITLNWHIPADTEEVHEVQEIRFAWRCRHCGASGSSPNLKLAAECCYCGEEIEQQDIHEFLEPAGFAVDFYSIPDNDISFQQYVPVESPWINAQGDWVALSNPELGRFRSTTIGHVFHHSRGLHGTGYALCLSCGRAEPMTPNGDLPRVFARPHRKLRRAKDEEGFCPADDRKIKQGICLGHELHTDIFELQLKNKDGVWLDDRIAARTIAVALRDSLAELIGVQATELGCEVKQGQPEPGVVCWSILIFDHFAAGYSSRADNFLSNLFNKAYEKLNCPRECDSACPHCVLDFDQRFAMESLDRHVALLWLDIKWLHNLRLPEEYAYFGPSSSPEYKSISEALRYSISKNGCTGARCYTDGSVESWELSSSSLRTVAYGLAGQNINVEIVLPRQVMEKLDFIDRFILASMADHPNISFCLTEKAAKAGKGYLLAETIGGRMQSCWATSHRSAQYFNQLWGRGEDADAMLVRNDGEQTAAVTLTRLEPDELRSSVTENSDCVLQIHHELDGPVKGFGTRFWRHVMEQHPASKDLLSDSIKNIVSVRYTDRYLKTPLTGVLFVELISGLRGIVGQERWPQSAISFVTLNMTQERYERNSFFLWHDWKDNRMREEVIKGIFVRYGLDISVFNRDKHQIEHGRLLTVTFASGKKLVVAFDQGLSYWQTANRMSFPFSDGPVHQVDKLEELIMKNKLPVKGMNSFPTILAIQRG</sequence>
<dbReference type="PROSITE" id="PS51192">
    <property type="entry name" value="HELICASE_ATP_BIND_1"/>
    <property type="match status" value="1"/>
</dbReference>
<evidence type="ECO:0000313" key="6">
    <source>
        <dbReference type="Proteomes" id="UP001063350"/>
    </source>
</evidence>
<dbReference type="GO" id="GO:0006289">
    <property type="term" value="P:nucleotide-excision repair"/>
    <property type="evidence" value="ECO:0007669"/>
    <property type="project" value="TreeGrafter"/>
</dbReference>
<keyword evidence="5" id="KW-0347">Helicase</keyword>
<dbReference type="GO" id="GO:0036297">
    <property type="term" value="P:interstrand cross-link repair"/>
    <property type="evidence" value="ECO:0007669"/>
    <property type="project" value="TreeGrafter"/>
</dbReference>
<keyword evidence="2" id="KW-0067">ATP-binding</keyword>
<dbReference type="Pfam" id="PF00271">
    <property type="entry name" value="Helicase_C"/>
    <property type="match status" value="1"/>
</dbReference>
<evidence type="ECO:0000256" key="1">
    <source>
        <dbReference type="ARBA" id="ARBA00022741"/>
    </source>
</evidence>
<dbReference type="PROSITE" id="PS51194">
    <property type="entry name" value="HELICASE_CTER"/>
    <property type="match status" value="1"/>
</dbReference>
<dbReference type="KEGG" id="ddu:GF1_17070"/>
<dbReference type="SMART" id="SM00487">
    <property type="entry name" value="DEXDc"/>
    <property type="match status" value="1"/>
</dbReference>
<dbReference type="InterPro" id="IPR011545">
    <property type="entry name" value="DEAD/DEAH_box_helicase_dom"/>
</dbReference>
<feature type="domain" description="Helicase ATP-binding" evidence="3">
    <location>
        <begin position="116"/>
        <end position="321"/>
    </location>
</feature>
<evidence type="ECO:0000256" key="2">
    <source>
        <dbReference type="ARBA" id="ARBA00022840"/>
    </source>
</evidence>
<dbReference type="EMBL" id="AP024233">
    <property type="protein sequence ID" value="BCO09331.1"/>
    <property type="molecule type" value="Genomic_DNA"/>
</dbReference>
<dbReference type="RefSeq" id="WP_267926092.1">
    <property type="nucleotide sequence ID" value="NZ_AP024233.1"/>
</dbReference>
<dbReference type="GO" id="GO:0005524">
    <property type="term" value="F:ATP binding"/>
    <property type="evidence" value="ECO:0007669"/>
    <property type="project" value="UniProtKB-KW"/>
</dbReference>
<accession>A0A915U0Q2</accession>
<dbReference type="SUPFAM" id="SSF52540">
    <property type="entry name" value="P-loop containing nucleoside triphosphate hydrolases"/>
    <property type="match status" value="2"/>
</dbReference>
<dbReference type="GO" id="GO:0003676">
    <property type="term" value="F:nucleic acid binding"/>
    <property type="evidence" value="ECO:0007669"/>
    <property type="project" value="InterPro"/>
</dbReference>
<evidence type="ECO:0000313" key="5">
    <source>
        <dbReference type="EMBL" id="BCO09331.1"/>
    </source>
</evidence>
<evidence type="ECO:0000259" key="3">
    <source>
        <dbReference type="PROSITE" id="PS51192"/>
    </source>
</evidence>
<proteinExistence type="predicted"/>
<dbReference type="Pfam" id="PF00270">
    <property type="entry name" value="DEAD"/>
    <property type="match status" value="1"/>
</dbReference>
<dbReference type="PANTHER" id="PTHR47957:SF3">
    <property type="entry name" value="ATP-DEPENDENT HELICASE HRQ1"/>
    <property type="match status" value="1"/>
</dbReference>
<dbReference type="Gene3D" id="3.40.50.300">
    <property type="entry name" value="P-loop containing nucleotide triphosphate hydrolases"/>
    <property type="match status" value="2"/>
</dbReference>
<dbReference type="InterPro" id="IPR027417">
    <property type="entry name" value="P-loop_NTPase"/>
</dbReference>
<name>A0A915U0Q2_9BACT</name>
<keyword evidence="6" id="KW-1185">Reference proteome</keyword>
<dbReference type="PANTHER" id="PTHR47957">
    <property type="entry name" value="ATP-DEPENDENT HELICASE HRQ1"/>
    <property type="match status" value="1"/>
</dbReference>
<dbReference type="Proteomes" id="UP001063350">
    <property type="component" value="Chromosome"/>
</dbReference>
<feature type="domain" description="Helicase C-terminal" evidence="4">
    <location>
        <begin position="1002"/>
        <end position="1158"/>
    </location>
</feature>
<protein>
    <submittedName>
        <fullName evidence="5">DEAD/DEAH box helicase</fullName>
    </submittedName>
</protein>
<dbReference type="GO" id="GO:0043138">
    <property type="term" value="F:3'-5' DNA helicase activity"/>
    <property type="evidence" value="ECO:0007669"/>
    <property type="project" value="TreeGrafter"/>
</dbReference>
<dbReference type="InterPro" id="IPR018973">
    <property type="entry name" value="MZB"/>
</dbReference>
<reference evidence="5" key="1">
    <citation type="submission" date="2020-12" db="EMBL/GenBank/DDBJ databases">
        <title>Desulfobium dissulfuricans gen. nov., sp. nov., a novel mesophilic, sulfate-reducing bacterium isolated from a deep-sea hydrothermal vent.</title>
        <authorList>
            <person name="Hashimoto Y."/>
            <person name="Tame A."/>
            <person name="Sawayama S."/>
            <person name="Miyazaki J."/>
            <person name="Takai K."/>
            <person name="Nakagawa S."/>
        </authorList>
    </citation>
    <scope>NUCLEOTIDE SEQUENCE</scope>
    <source>
        <strain evidence="5">GF1</strain>
    </source>
</reference>
<keyword evidence="1" id="KW-0547">Nucleotide-binding</keyword>
<dbReference type="SMART" id="SM00490">
    <property type="entry name" value="HELICc"/>
    <property type="match status" value="1"/>
</dbReference>
<dbReference type="InterPro" id="IPR014001">
    <property type="entry name" value="Helicase_ATP-bd"/>
</dbReference>